<evidence type="ECO:0000313" key="3">
    <source>
        <dbReference type="Proteomes" id="UP000322234"/>
    </source>
</evidence>
<protein>
    <submittedName>
        <fullName evidence="2">Uncharacterized protein</fullName>
    </submittedName>
</protein>
<gene>
    <name evidence="2" type="ORF">E5288_WYG016935</name>
</gene>
<feature type="compositionally biased region" description="Polar residues" evidence="1">
    <location>
        <begin position="15"/>
        <end position="24"/>
    </location>
</feature>
<comment type="caution">
    <text evidence="2">The sequence shown here is derived from an EMBL/GenBank/DDBJ whole genome shotgun (WGS) entry which is preliminary data.</text>
</comment>
<feature type="compositionally biased region" description="Low complexity" evidence="1">
    <location>
        <begin position="25"/>
        <end position="38"/>
    </location>
</feature>
<name>A0A6B0RUL5_9CETA</name>
<evidence type="ECO:0000256" key="1">
    <source>
        <dbReference type="SAM" id="MobiDB-lite"/>
    </source>
</evidence>
<keyword evidence="3" id="KW-1185">Reference proteome</keyword>
<organism evidence="2 3">
    <name type="scientific">Bos mutus</name>
    <name type="common">wild yak</name>
    <dbReference type="NCBI Taxonomy" id="72004"/>
    <lineage>
        <taxon>Eukaryota</taxon>
        <taxon>Metazoa</taxon>
        <taxon>Chordata</taxon>
        <taxon>Craniata</taxon>
        <taxon>Vertebrata</taxon>
        <taxon>Euteleostomi</taxon>
        <taxon>Mammalia</taxon>
        <taxon>Eutheria</taxon>
        <taxon>Laurasiatheria</taxon>
        <taxon>Artiodactyla</taxon>
        <taxon>Ruminantia</taxon>
        <taxon>Pecora</taxon>
        <taxon>Bovidae</taxon>
        <taxon>Bovinae</taxon>
        <taxon>Bos</taxon>
    </lineage>
</organism>
<reference evidence="2" key="1">
    <citation type="submission" date="2019-10" db="EMBL/GenBank/DDBJ databases">
        <title>The sequence and de novo assembly of the wild yak genome.</title>
        <authorList>
            <person name="Liu Y."/>
        </authorList>
    </citation>
    <scope>NUCLEOTIDE SEQUENCE [LARGE SCALE GENOMIC DNA]</scope>
    <source>
        <strain evidence="2">WY2019</strain>
    </source>
</reference>
<feature type="region of interest" description="Disordered" evidence="1">
    <location>
        <begin position="1"/>
        <end position="43"/>
    </location>
</feature>
<sequence>MGTFASAAAAGDPGTSPSGNWDDTLSTPGSLSNSLSSPEDPPPGIYCPWYLLLTRYHCFTPGLYLRTPWKATPPPGSLSGWLISSTTQAGTAKTFSVDPCPQVFRGEGIETASHTDWIFRSNQEEMRLCLPLALS</sequence>
<dbReference type="EMBL" id="VBQZ03000098">
    <property type="protein sequence ID" value="MXQ93748.1"/>
    <property type="molecule type" value="Genomic_DNA"/>
</dbReference>
<accession>A0A6B0RUL5</accession>
<dbReference type="Proteomes" id="UP000322234">
    <property type="component" value="Unassembled WGS sequence"/>
</dbReference>
<dbReference type="AlphaFoldDB" id="A0A6B0RUL5"/>
<evidence type="ECO:0000313" key="2">
    <source>
        <dbReference type="EMBL" id="MXQ93748.1"/>
    </source>
</evidence>
<proteinExistence type="predicted"/>